<comment type="caution">
    <text evidence="4">The sequence shown here is derived from an EMBL/GenBank/DDBJ whole genome shotgun (WGS) entry which is preliminary data.</text>
</comment>
<protein>
    <recommendedName>
        <fullName evidence="3">RNA-binding protein KhpA</fullName>
    </recommendedName>
    <alternativeName>
        <fullName evidence="3">KH-domain protein A</fullName>
    </alternativeName>
</protein>
<comment type="subunit">
    <text evidence="3">Forms a complex with KhpB.</text>
</comment>
<dbReference type="Proteomes" id="UP001431532">
    <property type="component" value="Unassembled WGS sequence"/>
</dbReference>
<evidence type="ECO:0000256" key="2">
    <source>
        <dbReference type="ARBA" id="ARBA00022884"/>
    </source>
</evidence>
<comment type="similarity">
    <text evidence="3">Belongs to the KhpA RNA-binding protein family.</text>
</comment>
<keyword evidence="1 3" id="KW-0963">Cytoplasm</keyword>
<dbReference type="GO" id="GO:0009252">
    <property type="term" value="P:peptidoglycan biosynthetic process"/>
    <property type="evidence" value="ECO:0007669"/>
    <property type="project" value="UniProtKB-UniRule"/>
</dbReference>
<dbReference type="GO" id="GO:0071555">
    <property type="term" value="P:cell wall organization"/>
    <property type="evidence" value="ECO:0007669"/>
    <property type="project" value="UniProtKB-KW"/>
</dbReference>
<dbReference type="PANTHER" id="PTHR34654:SF1">
    <property type="entry name" value="RNA-BINDING PROTEIN KHPA"/>
    <property type="match status" value="1"/>
</dbReference>
<keyword evidence="3" id="KW-0961">Cell wall biogenesis/degradation</keyword>
<dbReference type="EMBL" id="JASCXW010000013">
    <property type="protein sequence ID" value="MDI6452924.1"/>
    <property type="molecule type" value="Genomic_DNA"/>
</dbReference>
<dbReference type="InterPro" id="IPR009019">
    <property type="entry name" value="KH_sf_prok-type"/>
</dbReference>
<dbReference type="SUPFAM" id="SSF54814">
    <property type="entry name" value="Prokaryotic type KH domain (KH-domain type II)"/>
    <property type="match status" value="1"/>
</dbReference>
<dbReference type="AlphaFoldDB" id="A0AAW6U8E1"/>
<dbReference type="InterPro" id="IPR020627">
    <property type="entry name" value="KhpA"/>
</dbReference>
<accession>A0AAW6U8E1</accession>
<comment type="subcellular location">
    <subcellularLocation>
        <location evidence="3">Cytoplasm</location>
    </subcellularLocation>
</comment>
<keyword evidence="3" id="KW-0143">Chaperone</keyword>
<keyword evidence="2 3" id="KW-0694">RNA-binding</keyword>
<dbReference type="Pfam" id="PF13083">
    <property type="entry name" value="KH_KhpA-B"/>
    <property type="match status" value="1"/>
</dbReference>
<name>A0AAW6U8E1_9MOLU</name>
<dbReference type="Gene3D" id="3.30.300.20">
    <property type="match status" value="1"/>
</dbReference>
<evidence type="ECO:0000256" key="3">
    <source>
        <dbReference type="HAMAP-Rule" id="MF_00088"/>
    </source>
</evidence>
<dbReference type="PROSITE" id="PS50084">
    <property type="entry name" value="KH_TYPE_1"/>
    <property type="match status" value="1"/>
</dbReference>
<keyword evidence="5" id="KW-1185">Reference proteome</keyword>
<dbReference type="HAMAP" id="MF_00088">
    <property type="entry name" value="KhpA"/>
    <property type="match status" value="1"/>
</dbReference>
<dbReference type="CDD" id="cd22533">
    <property type="entry name" value="KH-II_YlqC-like"/>
    <property type="match status" value="1"/>
</dbReference>
<dbReference type="InterPro" id="IPR015946">
    <property type="entry name" value="KH_dom-like_a/b"/>
</dbReference>
<evidence type="ECO:0000313" key="4">
    <source>
        <dbReference type="EMBL" id="MDI6452924.1"/>
    </source>
</evidence>
<organism evidence="4 5">
    <name type="scientific">Peloplasma aerotolerans</name>
    <dbReference type="NCBI Taxonomy" id="3044389"/>
    <lineage>
        <taxon>Bacteria</taxon>
        <taxon>Bacillati</taxon>
        <taxon>Mycoplasmatota</taxon>
        <taxon>Mollicutes</taxon>
        <taxon>Acholeplasmatales</taxon>
        <taxon>Acholeplasmataceae</taxon>
        <taxon>Peloplasma</taxon>
    </lineage>
</organism>
<sequence length="82" mass="8961">MAVDFEKLIKNMIMPLVVNPDDVLVKILSNDEETITIQLLVNEADLGRVIGKGGKIASAMRTIVYAGASKEGKRVQIDIDSF</sequence>
<reference evidence="4" key="1">
    <citation type="submission" date="2023-05" db="EMBL/GenBank/DDBJ databases">
        <title>Mariniplasma microaerophilum sp. nov., a novel anaerobic mollicute isolated from terrestrial mud volcano, Taman Peninsula, Russia.</title>
        <authorList>
            <person name="Khomyakova M.A."/>
            <person name="Merkel A.Y."/>
            <person name="Slobodkin A.I."/>
        </authorList>
    </citation>
    <scope>NUCLEOTIDE SEQUENCE</scope>
    <source>
        <strain evidence="4">M4Ah</strain>
    </source>
</reference>
<evidence type="ECO:0000313" key="5">
    <source>
        <dbReference type="Proteomes" id="UP001431532"/>
    </source>
</evidence>
<evidence type="ECO:0000256" key="1">
    <source>
        <dbReference type="ARBA" id="ARBA00022490"/>
    </source>
</evidence>
<keyword evidence="3" id="KW-0133">Cell shape</keyword>
<proteinExistence type="inferred from homology"/>
<comment type="function">
    <text evidence="3">A probable RNA chaperone. Forms a complex with KhpB which binds to cellular RNA and controls its expression. Plays a role in peptidoglycan (PG) homeostasis and cell length regulation.</text>
</comment>
<dbReference type="GO" id="GO:0008360">
    <property type="term" value="P:regulation of cell shape"/>
    <property type="evidence" value="ECO:0007669"/>
    <property type="project" value="UniProtKB-KW"/>
</dbReference>
<gene>
    <name evidence="3" type="primary">khpA</name>
    <name evidence="4" type="ORF">QJ521_05055</name>
</gene>
<dbReference type="GO" id="GO:0005737">
    <property type="term" value="C:cytoplasm"/>
    <property type="evidence" value="ECO:0007669"/>
    <property type="project" value="UniProtKB-SubCell"/>
</dbReference>
<dbReference type="PANTHER" id="PTHR34654">
    <property type="entry name" value="UPF0109 PROTEIN SCO5592"/>
    <property type="match status" value="1"/>
</dbReference>
<dbReference type="GO" id="GO:0003723">
    <property type="term" value="F:RNA binding"/>
    <property type="evidence" value="ECO:0007669"/>
    <property type="project" value="UniProtKB-UniRule"/>
</dbReference>
<dbReference type="RefSeq" id="WP_282839348.1">
    <property type="nucleotide sequence ID" value="NZ_JASCXW010000013.1"/>
</dbReference>